<accession>A0A6G1AAQ1</accession>
<dbReference type="Proteomes" id="UP000475037">
    <property type="component" value="Unassembled WGS sequence"/>
</dbReference>
<gene>
    <name evidence="2" type="primary">Pol_558</name>
    <name evidence="2" type="ORF">FOF47_R03591</name>
</gene>
<proteinExistence type="predicted"/>
<sequence length="104" mass="12360">KIELPYNPTIPLLDIYQRKQAITLEKRGICTLMLISSLFTIAKLCKQSKCPSTDEWNENYIYVYIKLYIHIYYFIYIYYSALKKKKILSFATTWINSDAITLNE</sequence>
<dbReference type="AlphaFoldDB" id="A0A6G1AAQ1"/>
<reference evidence="2 3" key="1">
    <citation type="submission" date="2019-11" db="EMBL/GenBank/DDBJ databases">
        <authorList>
            <person name="Yang C."/>
            <person name="Li F."/>
        </authorList>
    </citation>
    <scope>NUCLEOTIDE SEQUENCE [LARGE SCALE GENOMIC DNA]</scope>
    <source>
        <strain evidence="2">KB4526</strain>
        <tissue evidence="2">Muscle</tissue>
    </source>
</reference>
<evidence type="ECO:0000256" key="1">
    <source>
        <dbReference type="SAM" id="Phobius"/>
    </source>
</evidence>
<keyword evidence="1" id="KW-0472">Membrane</keyword>
<evidence type="ECO:0000313" key="3">
    <source>
        <dbReference type="Proteomes" id="UP000475037"/>
    </source>
</evidence>
<protein>
    <submittedName>
        <fullName evidence="2">LORF2 protein</fullName>
    </submittedName>
</protein>
<keyword evidence="3" id="KW-1185">Reference proteome</keyword>
<comment type="caution">
    <text evidence="2">The sequence shown here is derived from an EMBL/GenBank/DDBJ whole genome shotgun (WGS) entry which is preliminary data.</text>
</comment>
<feature type="transmembrane region" description="Helical" evidence="1">
    <location>
        <begin position="61"/>
        <end position="79"/>
    </location>
</feature>
<organism evidence="2 3">
    <name type="scientific">Crocuta crocuta</name>
    <name type="common">Spotted hyena</name>
    <dbReference type="NCBI Taxonomy" id="9678"/>
    <lineage>
        <taxon>Eukaryota</taxon>
        <taxon>Metazoa</taxon>
        <taxon>Chordata</taxon>
        <taxon>Craniata</taxon>
        <taxon>Vertebrata</taxon>
        <taxon>Euteleostomi</taxon>
        <taxon>Mammalia</taxon>
        <taxon>Eutheria</taxon>
        <taxon>Laurasiatheria</taxon>
        <taxon>Carnivora</taxon>
        <taxon>Feliformia</taxon>
        <taxon>Hyaenidae</taxon>
        <taxon>Crocuta</taxon>
    </lineage>
</organism>
<name>A0A6G1AAQ1_CROCR</name>
<evidence type="ECO:0000313" key="2">
    <source>
        <dbReference type="EMBL" id="KAF0872889.1"/>
    </source>
</evidence>
<keyword evidence="1" id="KW-1133">Transmembrane helix</keyword>
<keyword evidence="1" id="KW-0812">Transmembrane</keyword>
<feature type="non-terminal residue" evidence="2">
    <location>
        <position position="1"/>
    </location>
</feature>
<dbReference type="EMBL" id="VOAJ01006188">
    <property type="protein sequence ID" value="KAF0872889.1"/>
    <property type="molecule type" value="Genomic_DNA"/>
</dbReference>
<feature type="non-terminal residue" evidence="2">
    <location>
        <position position="104"/>
    </location>
</feature>